<gene>
    <name evidence="1" type="ORF">METZ01_LOCUS231011</name>
</gene>
<feature type="non-terminal residue" evidence="1">
    <location>
        <position position="41"/>
    </location>
</feature>
<accession>A0A382GTY4</accession>
<evidence type="ECO:0000313" key="1">
    <source>
        <dbReference type="EMBL" id="SVB78157.1"/>
    </source>
</evidence>
<name>A0A382GTY4_9ZZZZ</name>
<reference evidence="1" key="1">
    <citation type="submission" date="2018-05" db="EMBL/GenBank/DDBJ databases">
        <authorList>
            <person name="Lanie J.A."/>
            <person name="Ng W.-L."/>
            <person name="Kazmierczak K.M."/>
            <person name="Andrzejewski T.M."/>
            <person name="Davidsen T.M."/>
            <person name="Wayne K.J."/>
            <person name="Tettelin H."/>
            <person name="Glass J.I."/>
            <person name="Rusch D."/>
            <person name="Podicherti R."/>
            <person name="Tsui H.-C.T."/>
            <person name="Winkler M.E."/>
        </authorList>
    </citation>
    <scope>NUCLEOTIDE SEQUENCE</scope>
</reference>
<dbReference type="InterPro" id="IPR002347">
    <property type="entry name" value="SDR_fam"/>
</dbReference>
<organism evidence="1">
    <name type="scientific">marine metagenome</name>
    <dbReference type="NCBI Taxonomy" id="408172"/>
    <lineage>
        <taxon>unclassified sequences</taxon>
        <taxon>metagenomes</taxon>
        <taxon>ecological metagenomes</taxon>
    </lineage>
</organism>
<dbReference type="Pfam" id="PF00106">
    <property type="entry name" value="adh_short"/>
    <property type="match status" value="1"/>
</dbReference>
<dbReference type="Gene3D" id="3.40.50.720">
    <property type="entry name" value="NAD(P)-binding Rossmann-like Domain"/>
    <property type="match status" value="1"/>
</dbReference>
<dbReference type="EMBL" id="UINC01057224">
    <property type="protein sequence ID" value="SVB78157.1"/>
    <property type="molecule type" value="Genomic_DNA"/>
</dbReference>
<sequence length="41" mass="4006">MSGEDKVAIVTGAGSGIGRGAAVALLAEGYSVVLAGRREDT</sequence>
<proteinExistence type="predicted"/>
<protein>
    <submittedName>
        <fullName evidence="1">Uncharacterized protein</fullName>
    </submittedName>
</protein>
<dbReference type="SUPFAM" id="SSF51735">
    <property type="entry name" value="NAD(P)-binding Rossmann-fold domains"/>
    <property type="match status" value="1"/>
</dbReference>
<dbReference type="AlphaFoldDB" id="A0A382GTY4"/>
<dbReference type="InterPro" id="IPR036291">
    <property type="entry name" value="NAD(P)-bd_dom_sf"/>
</dbReference>